<dbReference type="RefSeq" id="WP_376856837.1">
    <property type="nucleotide sequence ID" value="NZ_JBHSAV010000078.1"/>
</dbReference>
<protein>
    <submittedName>
        <fullName evidence="2">Transposase</fullName>
    </submittedName>
</protein>
<keyword evidence="3" id="KW-1185">Reference proteome</keyword>
<proteinExistence type="predicted"/>
<evidence type="ECO:0000313" key="2">
    <source>
        <dbReference type="EMBL" id="MFC3977921.1"/>
    </source>
</evidence>
<accession>A0ABV8EQC6</accession>
<dbReference type="PANTHER" id="PTHR37023:SF1">
    <property type="entry name" value="ISSOD25 TRANSPOSASE TNPA_ISSOD25"/>
    <property type="match status" value="1"/>
</dbReference>
<evidence type="ECO:0000259" key="1">
    <source>
        <dbReference type="Pfam" id="PF04986"/>
    </source>
</evidence>
<feature type="non-terminal residue" evidence="2">
    <location>
        <position position="70"/>
    </location>
</feature>
<dbReference type="Pfam" id="PF04986">
    <property type="entry name" value="Y2_Tnp"/>
    <property type="match status" value="1"/>
</dbReference>
<evidence type="ECO:0000313" key="3">
    <source>
        <dbReference type="Proteomes" id="UP001595766"/>
    </source>
</evidence>
<feature type="domain" description="Transposase IS801/IS1294" evidence="1">
    <location>
        <begin position="3"/>
        <end position="55"/>
    </location>
</feature>
<dbReference type="InterPro" id="IPR007069">
    <property type="entry name" value="Transposase_32"/>
</dbReference>
<name>A0ABV8EQC6_9BACT</name>
<organism evidence="2 3">
    <name type="scientific">Belliella kenyensis</name>
    <dbReference type="NCBI Taxonomy" id="1472724"/>
    <lineage>
        <taxon>Bacteria</taxon>
        <taxon>Pseudomonadati</taxon>
        <taxon>Bacteroidota</taxon>
        <taxon>Cytophagia</taxon>
        <taxon>Cytophagales</taxon>
        <taxon>Cyclobacteriaceae</taxon>
        <taxon>Belliella</taxon>
    </lineage>
</organism>
<dbReference type="EMBL" id="JBHSAV010000078">
    <property type="protein sequence ID" value="MFC3977921.1"/>
    <property type="molecule type" value="Genomic_DNA"/>
</dbReference>
<reference evidence="3" key="1">
    <citation type="journal article" date="2019" name="Int. J. Syst. Evol. Microbiol.">
        <title>The Global Catalogue of Microorganisms (GCM) 10K type strain sequencing project: providing services to taxonomists for standard genome sequencing and annotation.</title>
        <authorList>
            <consortium name="The Broad Institute Genomics Platform"/>
            <consortium name="The Broad Institute Genome Sequencing Center for Infectious Disease"/>
            <person name="Wu L."/>
            <person name="Ma J."/>
        </authorList>
    </citation>
    <scope>NUCLEOTIDE SEQUENCE [LARGE SCALE GENOMIC DNA]</scope>
    <source>
        <strain evidence="3">CECT 8551</strain>
    </source>
</reference>
<gene>
    <name evidence="2" type="ORF">ACFOUP_16165</name>
</gene>
<dbReference type="Proteomes" id="UP001595766">
    <property type="component" value="Unassembled WGS sequence"/>
</dbReference>
<sequence length="70" mass="8568">MLEVSATHIKFKYKDYSDGSKTKQMWLTHQEFLRRFEQHILPKRFVKIRHFGYLRLQGKTERLTLIRSSL</sequence>
<comment type="caution">
    <text evidence="2">The sequence shown here is derived from an EMBL/GenBank/DDBJ whole genome shotgun (WGS) entry which is preliminary data.</text>
</comment>
<dbReference type="PANTHER" id="PTHR37023">
    <property type="entry name" value="TRANSPOSASE"/>
    <property type="match status" value="1"/>
</dbReference>